<name>A0A0N8PS88_9CHLR</name>
<sequence length="267" mass="28899">MINISLTGKGSSGKSTLLPILLETVRALAPDLRVLVVDADPHMSGTRMLGVAVERTLGQLRSAYERQFKLGPDDVNETREEFAERKMGKEALVRAGGFDLLAMGHWELVGSQCTVNRVLERALDGLAGRYDVLIIDNEAGVEHIGRYASQQVDLLLVVSQPDAEFLEVAQQIWARCREVGRRVDAARLVLNRVQDGDLENPGLLARLDELGRGGLAYAGALPESAGLRKLSRAGQSASALPADDPWRVAAAELLGREVQETIGVEVA</sequence>
<proteinExistence type="predicted"/>
<dbReference type="InterPro" id="IPR002586">
    <property type="entry name" value="CobQ/CobB/MinD/ParA_Nub-bd_dom"/>
</dbReference>
<keyword evidence="2" id="KW-0067">ATP-binding</keyword>
<feature type="domain" description="CobQ/CobB/MinD/ParA nucleotide binding" evidence="3">
    <location>
        <begin position="7"/>
        <end position="234"/>
    </location>
</feature>
<evidence type="ECO:0000313" key="4">
    <source>
        <dbReference type="EMBL" id="KPV52045.1"/>
    </source>
</evidence>
<dbReference type="GO" id="GO:0009898">
    <property type="term" value="C:cytoplasmic side of plasma membrane"/>
    <property type="evidence" value="ECO:0007669"/>
    <property type="project" value="TreeGrafter"/>
</dbReference>
<reference evidence="4 5" key="1">
    <citation type="submission" date="2015-09" db="EMBL/GenBank/DDBJ databases">
        <title>Draft genome sequence of Kouleothrix aurantiaca JCM 19913.</title>
        <authorList>
            <person name="Hemp J."/>
        </authorList>
    </citation>
    <scope>NUCLEOTIDE SEQUENCE [LARGE SCALE GENOMIC DNA]</scope>
    <source>
        <strain evidence="4 5">COM-B</strain>
    </source>
</reference>
<evidence type="ECO:0000259" key="3">
    <source>
        <dbReference type="Pfam" id="PF01656"/>
    </source>
</evidence>
<dbReference type="GO" id="GO:0005829">
    <property type="term" value="C:cytosol"/>
    <property type="evidence" value="ECO:0007669"/>
    <property type="project" value="TreeGrafter"/>
</dbReference>
<dbReference type="EMBL" id="LJCR01000679">
    <property type="protein sequence ID" value="KPV52045.1"/>
    <property type="molecule type" value="Genomic_DNA"/>
</dbReference>
<gene>
    <name evidence="4" type="ORF">SE17_17780</name>
</gene>
<accession>A0A0N8PS88</accession>
<dbReference type="GO" id="GO:0016887">
    <property type="term" value="F:ATP hydrolysis activity"/>
    <property type="evidence" value="ECO:0007669"/>
    <property type="project" value="TreeGrafter"/>
</dbReference>
<evidence type="ECO:0000256" key="1">
    <source>
        <dbReference type="ARBA" id="ARBA00022741"/>
    </source>
</evidence>
<evidence type="ECO:0000256" key="2">
    <source>
        <dbReference type="ARBA" id="ARBA00022840"/>
    </source>
</evidence>
<dbReference type="PANTHER" id="PTHR43384">
    <property type="entry name" value="SEPTUM SITE-DETERMINING PROTEIN MIND HOMOLOG, CHLOROPLASTIC-RELATED"/>
    <property type="match status" value="1"/>
</dbReference>
<keyword evidence="1" id="KW-0547">Nucleotide-binding</keyword>
<dbReference type="InterPro" id="IPR027417">
    <property type="entry name" value="P-loop_NTPase"/>
</dbReference>
<dbReference type="PANTHER" id="PTHR43384:SF6">
    <property type="entry name" value="SEPTUM SITE-DETERMINING PROTEIN MIND HOMOLOG, CHLOROPLASTIC"/>
    <property type="match status" value="1"/>
</dbReference>
<dbReference type="InterPro" id="IPR050625">
    <property type="entry name" value="ParA/MinD_ATPase"/>
</dbReference>
<protein>
    <recommendedName>
        <fullName evidence="3">CobQ/CobB/MinD/ParA nucleotide binding domain-containing protein</fullName>
    </recommendedName>
</protein>
<evidence type="ECO:0000313" key="5">
    <source>
        <dbReference type="Proteomes" id="UP000050509"/>
    </source>
</evidence>
<dbReference type="Pfam" id="PF01656">
    <property type="entry name" value="CbiA"/>
    <property type="match status" value="1"/>
</dbReference>
<dbReference type="AlphaFoldDB" id="A0A0N8PS88"/>
<dbReference type="SUPFAM" id="SSF52540">
    <property type="entry name" value="P-loop containing nucleoside triphosphate hydrolases"/>
    <property type="match status" value="1"/>
</dbReference>
<dbReference type="GO" id="GO:0005524">
    <property type="term" value="F:ATP binding"/>
    <property type="evidence" value="ECO:0007669"/>
    <property type="project" value="UniProtKB-KW"/>
</dbReference>
<organism evidence="4 5">
    <name type="scientific">Kouleothrix aurantiaca</name>
    <dbReference type="NCBI Taxonomy" id="186479"/>
    <lineage>
        <taxon>Bacteria</taxon>
        <taxon>Bacillati</taxon>
        <taxon>Chloroflexota</taxon>
        <taxon>Chloroflexia</taxon>
        <taxon>Chloroflexales</taxon>
        <taxon>Roseiflexineae</taxon>
        <taxon>Roseiflexaceae</taxon>
        <taxon>Kouleothrix</taxon>
    </lineage>
</organism>
<dbReference type="Gene3D" id="3.40.50.300">
    <property type="entry name" value="P-loop containing nucleotide triphosphate hydrolases"/>
    <property type="match status" value="1"/>
</dbReference>
<keyword evidence="5" id="KW-1185">Reference proteome</keyword>
<dbReference type="GO" id="GO:0051782">
    <property type="term" value="P:negative regulation of cell division"/>
    <property type="evidence" value="ECO:0007669"/>
    <property type="project" value="TreeGrafter"/>
</dbReference>
<comment type="caution">
    <text evidence="4">The sequence shown here is derived from an EMBL/GenBank/DDBJ whole genome shotgun (WGS) entry which is preliminary data.</text>
</comment>
<dbReference type="Proteomes" id="UP000050509">
    <property type="component" value="Unassembled WGS sequence"/>
</dbReference>